<dbReference type="Pfam" id="PF08031">
    <property type="entry name" value="BBE"/>
    <property type="match status" value="1"/>
</dbReference>
<dbReference type="PANTHER" id="PTHR42973:SF22">
    <property type="entry name" value="FAD-BINDING PCMH-TYPE DOMAIN-CONTAINING PROTEIN-RELATED"/>
    <property type="match status" value="1"/>
</dbReference>
<evidence type="ECO:0000256" key="4">
    <source>
        <dbReference type="ARBA" id="ARBA00023002"/>
    </source>
</evidence>
<feature type="signal peptide" evidence="5">
    <location>
        <begin position="1"/>
        <end position="19"/>
    </location>
</feature>
<dbReference type="EMBL" id="JAULSN010000004">
    <property type="protein sequence ID" value="KAK3373152.1"/>
    <property type="molecule type" value="Genomic_DNA"/>
</dbReference>
<gene>
    <name evidence="7" type="ORF">B0T24DRAFT_719893</name>
</gene>
<evidence type="ECO:0000313" key="7">
    <source>
        <dbReference type="EMBL" id="KAK3373152.1"/>
    </source>
</evidence>
<dbReference type="GO" id="GO:0071949">
    <property type="term" value="F:FAD binding"/>
    <property type="evidence" value="ECO:0007669"/>
    <property type="project" value="InterPro"/>
</dbReference>
<dbReference type="InterPro" id="IPR012951">
    <property type="entry name" value="BBE"/>
</dbReference>
<dbReference type="InterPro" id="IPR016166">
    <property type="entry name" value="FAD-bd_PCMH"/>
</dbReference>
<dbReference type="Gene3D" id="3.30.465.10">
    <property type="match status" value="1"/>
</dbReference>
<proteinExistence type="inferred from homology"/>
<dbReference type="InterPro" id="IPR050416">
    <property type="entry name" value="FAD-linked_Oxidoreductase"/>
</dbReference>
<evidence type="ECO:0000259" key="6">
    <source>
        <dbReference type="PROSITE" id="PS51387"/>
    </source>
</evidence>
<evidence type="ECO:0000256" key="2">
    <source>
        <dbReference type="ARBA" id="ARBA00022630"/>
    </source>
</evidence>
<protein>
    <recommendedName>
        <fullName evidence="6">FAD-binding PCMH-type domain-containing protein</fullName>
    </recommendedName>
</protein>
<dbReference type="InterPro" id="IPR006094">
    <property type="entry name" value="Oxid_FAD_bind_N"/>
</dbReference>
<dbReference type="PROSITE" id="PS51387">
    <property type="entry name" value="FAD_PCMH"/>
    <property type="match status" value="1"/>
</dbReference>
<dbReference type="Pfam" id="PF01565">
    <property type="entry name" value="FAD_binding_4"/>
    <property type="match status" value="1"/>
</dbReference>
<comment type="caution">
    <text evidence="7">The sequence shown here is derived from an EMBL/GenBank/DDBJ whole genome shotgun (WGS) entry which is preliminary data.</text>
</comment>
<dbReference type="AlphaFoldDB" id="A0AAE0N707"/>
<dbReference type="SUPFAM" id="SSF56176">
    <property type="entry name" value="FAD-binding/transporter-associated domain-like"/>
    <property type="match status" value="1"/>
</dbReference>
<dbReference type="InterPro" id="IPR036318">
    <property type="entry name" value="FAD-bd_PCMH-like_sf"/>
</dbReference>
<feature type="chain" id="PRO_5042200998" description="FAD-binding PCMH-type domain-containing protein" evidence="5">
    <location>
        <begin position="20"/>
        <end position="505"/>
    </location>
</feature>
<dbReference type="PANTHER" id="PTHR42973">
    <property type="entry name" value="BINDING OXIDOREDUCTASE, PUTATIVE (AFU_ORTHOLOGUE AFUA_1G17690)-RELATED"/>
    <property type="match status" value="1"/>
</dbReference>
<name>A0AAE0N707_9PEZI</name>
<evidence type="ECO:0000256" key="1">
    <source>
        <dbReference type="ARBA" id="ARBA00005466"/>
    </source>
</evidence>
<keyword evidence="2" id="KW-0285">Flavoprotein</keyword>
<reference evidence="7" key="1">
    <citation type="journal article" date="2023" name="Mol. Phylogenet. Evol.">
        <title>Genome-scale phylogeny and comparative genomics of the fungal order Sordariales.</title>
        <authorList>
            <person name="Hensen N."/>
            <person name="Bonometti L."/>
            <person name="Westerberg I."/>
            <person name="Brannstrom I.O."/>
            <person name="Guillou S."/>
            <person name="Cros-Aarteil S."/>
            <person name="Calhoun S."/>
            <person name="Haridas S."/>
            <person name="Kuo A."/>
            <person name="Mondo S."/>
            <person name="Pangilinan J."/>
            <person name="Riley R."/>
            <person name="LaButti K."/>
            <person name="Andreopoulos B."/>
            <person name="Lipzen A."/>
            <person name="Chen C."/>
            <person name="Yan M."/>
            <person name="Daum C."/>
            <person name="Ng V."/>
            <person name="Clum A."/>
            <person name="Steindorff A."/>
            <person name="Ohm R.A."/>
            <person name="Martin F."/>
            <person name="Silar P."/>
            <person name="Natvig D.O."/>
            <person name="Lalanne C."/>
            <person name="Gautier V."/>
            <person name="Ament-Velasquez S.L."/>
            <person name="Kruys A."/>
            <person name="Hutchinson M.I."/>
            <person name="Powell A.J."/>
            <person name="Barry K."/>
            <person name="Miller A.N."/>
            <person name="Grigoriev I.V."/>
            <person name="Debuchy R."/>
            <person name="Gladieux P."/>
            <person name="Hiltunen Thoren M."/>
            <person name="Johannesson H."/>
        </authorList>
    </citation>
    <scope>NUCLEOTIDE SEQUENCE</scope>
    <source>
        <strain evidence="7">CBS 958.72</strain>
    </source>
</reference>
<keyword evidence="4" id="KW-0560">Oxidoreductase</keyword>
<keyword evidence="8" id="KW-1185">Reference proteome</keyword>
<feature type="domain" description="FAD-binding PCMH-type" evidence="6">
    <location>
        <begin position="68"/>
        <end position="247"/>
    </location>
</feature>
<comment type="similarity">
    <text evidence="1">Belongs to the oxygen-dependent FAD-linked oxidoreductase family.</text>
</comment>
<dbReference type="InterPro" id="IPR016169">
    <property type="entry name" value="FAD-bd_PCMH_sub2"/>
</dbReference>
<dbReference type="Proteomes" id="UP001287356">
    <property type="component" value="Unassembled WGS sequence"/>
</dbReference>
<dbReference type="GO" id="GO:0016491">
    <property type="term" value="F:oxidoreductase activity"/>
    <property type="evidence" value="ECO:0007669"/>
    <property type="project" value="UniProtKB-KW"/>
</dbReference>
<keyword evidence="3" id="KW-0274">FAD</keyword>
<evidence type="ECO:0000256" key="3">
    <source>
        <dbReference type="ARBA" id="ARBA00022827"/>
    </source>
</evidence>
<keyword evidence="5" id="KW-0732">Signal</keyword>
<organism evidence="7 8">
    <name type="scientific">Lasiosphaeria ovina</name>
    <dbReference type="NCBI Taxonomy" id="92902"/>
    <lineage>
        <taxon>Eukaryota</taxon>
        <taxon>Fungi</taxon>
        <taxon>Dikarya</taxon>
        <taxon>Ascomycota</taxon>
        <taxon>Pezizomycotina</taxon>
        <taxon>Sordariomycetes</taxon>
        <taxon>Sordariomycetidae</taxon>
        <taxon>Sordariales</taxon>
        <taxon>Lasiosphaeriaceae</taxon>
        <taxon>Lasiosphaeria</taxon>
    </lineage>
</organism>
<evidence type="ECO:0000313" key="8">
    <source>
        <dbReference type="Proteomes" id="UP001287356"/>
    </source>
</evidence>
<reference evidence="7" key="2">
    <citation type="submission" date="2023-06" db="EMBL/GenBank/DDBJ databases">
        <authorList>
            <consortium name="Lawrence Berkeley National Laboratory"/>
            <person name="Haridas S."/>
            <person name="Hensen N."/>
            <person name="Bonometti L."/>
            <person name="Westerberg I."/>
            <person name="Brannstrom I.O."/>
            <person name="Guillou S."/>
            <person name="Cros-Aarteil S."/>
            <person name="Calhoun S."/>
            <person name="Kuo A."/>
            <person name="Mondo S."/>
            <person name="Pangilinan J."/>
            <person name="Riley R."/>
            <person name="Labutti K."/>
            <person name="Andreopoulos B."/>
            <person name="Lipzen A."/>
            <person name="Chen C."/>
            <person name="Yanf M."/>
            <person name="Daum C."/>
            <person name="Ng V."/>
            <person name="Clum A."/>
            <person name="Steindorff A."/>
            <person name="Ohm R."/>
            <person name="Martin F."/>
            <person name="Silar P."/>
            <person name="Natvig D."/>
            <person name="Lalanne C."/>
            <person name="Gautier V."/>
            <person name="Ament-Velasquez S.L."/>
            <person name="Kruys A."/>
            <person name="Hutchinson M.I."/>
            <person name="Powell A.J."/>
            <person name="Barry K."/>
            <person name="Miller A.N."/>
            <person name="Grigoriev I.V."/>
            <person name="Debuchy R."/>
            <person name="Gladieux P."/>
            <person name="Thoren M.H."/>
            <person name="Johannesson H."/>
        </authorList>
    </citation>
    <scope>NUCLEOTIDE SEQUENCE</scope>
    <source>
        <strain evidence="7">CBS 958.72</strain>
    </source>
</reference>
<evidence type="ECO:0000256" key="5">
    <source>
        <dbReference type="SAM" id="SignalP"/>
    </source>
</evidence>
<sequence>MAFHFSLLGIARLIPAVTAAAALAPEQRSNKPLDLCRLVGAHFPGKVWFANSSEYVDSQESYYTLQERELNPSCVFRPALTADVSAFVKLVAANDRYPKNLPKPLFAVRSGGHTLWSGAANVDGGITVDMRGMNSFKLSADKKTASIGGGSNFIDVYPQLVPHNLTILGARMPGVAAGGFLTGGGKNFLARKYGFACDNIFGYEVVLASGKVVYASASQNRDLWLALKGGSNNFGIITRFDVATHPLLGMWGGIVGFEYTPDTLSVHAQAFSDWMRPENVDELSDVAIILGFVNGSFFIEDSLFYSAPVVSPPVFAEFTKLPGVTAQSLELRSVAELVIFMGSILPATIPRSFELVYAFHNPDAATYLALFQTWQAGIQQVQGVQGLQIQYLVQPMPVTNGTNSLGLPPHQPDITMVVLTAAWDNTVDDDTVTKGLQAIVTRHEAILDANKLNIGYKYLNYADVTQNPISTYGAANVARLRAVSRKYDPTGLFQTRVPGYKLPKK</sequence>
<accession>A0AAE0N707</accession>